<keyword evidence="3" id="KW-1185">Reference proteome</keyword>
<dbReference type="AlphaFoldDB" id="A0A5A7PA26"/>
<dbReference type="EMBL" id="BKCP01003891">
    <property type="protein sequence ID" value="GER29541.1"/>
    <property type="molecule type" value="Genomic_DNA"/>
</dbReference>
<organism evidence="2 3">
    <name type="scientific">Striga asiatica</name>
    <name type="common">Asiatic witchweed</name>
    <name type="synonym">Buchnera asiatica</name>
    <dbReference type="NCBI Taxonomy" id="4170"/>
    <lineage>
        <taxon>Eukaryota</taxon>
        <taxon>Viridiplantae</taxon>
        <taxon>Streptophyta</taxon>
        <taxon>Embryophyta</taxon>
        <taxon>Tracheophyta</taxon>
        <taxon>Spermatophyta</taxon>
        <taxon>Magnoliopsida</taxon>
        <taxon>eudicotyledons</taxon>
        <taxon>Gunneridae</taxon>
        <taxon>Pentapetalae</taxon>
        <taxon>asterids</taxon>
        <taxon>lamiids</taxon>
        <taxon>Lamiales</taxon>
        <taxon>Orobanchaceae</taxon>
        <taxon>Buchnereae</taxon>
        <taxon>Striga</taxon>
    </lineage>
</organism>
<dbReference type="PANTHER" id="PTHR44259">
    <property type="entry name" value="OS07G0183000 PROTEIN-RELATED"/>
    <property type="match status" value="1"/>
</dbReference>
<dbReference type="InterPro" id="IPR050942">
    <property type="entry name" value="F-box_BR-signaling"/>
</dbReference>
<reference evidence="3" key="1">
    <citation type="journal article" date="2019" name="Curr. Biol.">
        <title>Genome Sequence of Striga asiatica Provides Insight into the Evolution of Plant Parasitism.</title>
        <authorList>
            <person name="Yoshida S."/>
            <person name="Kim S."/>
            <person name="Wafula E.K."/>
            <person name="Tanskanen J."/>
            <person name="Kim Y.M."/>
            <person name="Honaas L."/>
            <person name="Yang Z."/>
            <person name="Spallek T."/>
            <person name="Conn C.E."/>
            <person name="Ichihashi Y."/>
            <person name="Cheong K."/>
            <person name="Cui S."/>
            <person name="Der J.P."/>
            <person name="Gundlach H."/>
            <person name="Jiao Y."/>
            <person name="Hori C."/>
            <person name="Ishida J.K."/>
            <person name="Kasahara H."/>
            <person name="Kiba T."/>
            <person name="Kim M.S."/>
            <person name="Koo N."/>
            <person name="Laohavisit A."/>
            <person name="Lee Y.H."/>
            <person name="Lumba S."/>
            <person name="McCourt P."/>
            <person name="Mortimer J.C."/>
            <person name="Mutuku J.M."/>
            <person name="Nomura T."/>
            <person name="Sasaki-Sekimoto Y."/>
            <person name="Seto Y."/>
            <person name="Wang Y."/>
            <person name="Wakatake T."/>
            <person name="Sakakibara H."/>
            <person name="Demura T."/>
            <person name="Yamaguchi S."/>
            <person name="Yoneyama K."/>
            <person name="Manabe R.I."/>
            <person name="Nelson D.C."/>
            <person name="Schulman A.H."/>
            <person name="Timko M.P."/>
            <person name="dePamphilis C.W."/>
            <person name="Choi D."/>
            <person name="Shirasu K."/>
        </authorList>
    </citation>
    <scope>NUCLEOTIDE SEQUENCE [LARGE SCALE GENOMIC DNA]</scope>
    <source>
        <strain evidence="3">cv. UVA1</strain>
    </source>
</reference>
<evidence type="ECO:0000259" key="1">
    <source>
        <dbReference type="Pfam" id="PF03478"/>
    </source>
</evidence>
<evidence type="ECO:0000313" key="3">
    <source>
        <dbReference type="Proteomes" id="UP000325081"/>
    </source>
</evidence>
<gene>
    <name evidence="2" type="ORF">STAS_05418</name>
</gene>
<evidence type="ECO:0000313" key="2">
    <source>
        <dbReference type="EMBL" id="GER29541.1"/>
    </source>
</evidence>
<dbReference type="Pfam" id="PF03478">
    <property type="entry name" value="Beta-prop_KIB1-4"/>
    <property type="match status" value="3"/>
</dbReference>
<dbReference type="Proteomes" id="UP000325081">
    <property type="component" value="Unassembled WGS sequence"/>
</dbReference>
<comment type="caution">
    <text evidence="2">The sequence shown here is derived from an EMBL/GenBank/DDBJ whole genome shotgun (WGS) entry which is preliminary data.</text>
</comment>
<accession>A0A5A7PA26</accession>
<dbReference type="PANTHER" id="PTHR44259:SF37">
    <property type="entry name" value="DUF1618 DOMAIN-CONTAINING PROTEIN"/>
    <property type="match status" value="1"/>
</dbReference>
<feature type="non-terminal residue" evidence="2">
    <location>
        <position position="1"/>
    </location>
</feature>
<feature type="domain" description="KIB1-4 beta-propeller" evidence="1">
    <location>
        <begin position="727"/>
        <end position="894"/>
    </location>
</feature>
<sequence length="931" mass="105982">SAENLEDDCLIALTAFSSTTTTAQSSALICRKTMKRASTLFRISSSLLSVRSYNSLSSRKSLSETLLSINHGAMTKTMSNGYYQGIRENKDPCLEAWDLKDPHSPRMIPMPPLSFDNTNYPIAYRSEQEHKQKDHRAIWDAILLAVAEPTGQLFHVRRFTKDWVGPDGYYTKDEYYGPKIGIYTDPPYTTLGFDVHRYDPESGSLVYMDRSLDGLALFIGSNNGFGLPAADFPELKPDSIYYTEPPMWRYGCHHVDDYNYDAGIFNYRDESFAPCFYPVDVQSSVRVSGPKWFTPTPLVRFPFLVQNDDSTLSYGSSCSSIPPTKSHSQNLSRMINANVPKTKKRSSSTSPWLMLPPVFGGNNKLDMLYQFYSLGTDHIEAWDLHDPLSPKMVPLPPVTVDEDNYPVASHSELESELKHLCGYDAVFLVLSEHTEELFQVRQYVLHRMGPDGSFADDVYYEGNSDSDESPHKTVGFDVHKYDPKTGKMVYMDRSLGGLALFVGPQEGFALPADEYQGLKPNSIYYTDMYYSDYENRYGGHDIGIFNYENETFSPCYYPCDLKSMMTKIVPNPIWFRPSPYEEQQHSTWLRNPTLLSTMINANVPKTKRSPSTPWLMLPPVFQGDNKNKNLDMFYEFYSLGRGAAALNMAAKSCNGLIFNSLTRYGRKLSTMINANVPKTKRSPSTSPWLMLPPVFQDNNRKKKLDMFYEFYSLGLDKVLRPSGRTDHIEAWDLRDPLSPKMVPLPPVTVDEDNYPVASHSELESDLKGLCGYDAVFLVLSEHTDELFQVRQYVLQHVGPDGSFFDNVYNEGDFDESVPHKTVGFDVHKYEPKTGKMVYMDRNLGGLALFVGPHEGFALPAHEYHGLKPNSIYYTDMYNSRYEHRYGGHDIGIFNYENETFSPCYYPCDLKSMMTKIAPNPIWFRPSPCAFI</sequence>
<protein>
    <recommendedName>
        <fullName evidence="1">KIB1-4 beta-propeller domain-containing protein</fullName>
    </recommendedName>
</protein>
<feature type="domain" description="KIB1-4 beta-propeller" evidence="1">
    <location>
        <begin position="148"/>
        <end position="266"/>
    </location>
</feature>
<name>A0A5A7PA26_STRAF</name>
<feature type="domain" description="KIB1-4 beta-propeller" evidence="1">
    <location>
        <begin position="369"/>
        <end position="546"/>
    </location>
</feature>
<dbReference type="OrthoDB" id="642536at2759"/>
<proteinExistence type="predicted"/>
<dbReference type="InterPro" id="IPR005174">
    <property type="entry name" value="KIB1-4_b-propeller"/>
</dbReference>